<feature type="chain" id="PRO_5039245483" evidence="1">
    <location>
        <begin position="19"/>
        <end position="118"/>
    </location>
</feature>
<sequence length="118" mass="13208">MKKMLILSLILTISIVFVGCSSGSSPDDSLTMENFTKAYTDAGAELKEEKPLFSMIEAKDGVMVYLNNSPVKLYEYASASEIESVKKENELIKDWPSRGKFLLETSKQEAIDIFNKVE</sequence>
<dbReference type="PROSITE" id="PS51257">
    <property type="entry name" value="PROKAR_LIPOPROTEIN"/>
    <property type="match status" value="1"/>
</dbReference>
<dbReference type="OrthoDB" id="2615463at2"/>
<protein>
    <submittedName>
        <fullName evidence="2">Uncharacterized protein</fullName>
    </submittedName>
</protein>
<name>A0A1R1C5B2_PAEAM</name>
<dbReference type="EMBL" id="MRTJ01000001">
    <property type="protein sequence ID" value="OMF17249.1"/>
    <property type="molecule type" value="Genomic_DNA"/>
</dbReference>
<dbReference type="Proteomes" id="UP000187134">
    <property type="component" value="Unassembled WGS sequence"/>
</dbReference>
<evidence type="ECO:0000313" key="2">
    <source>
        <dbReference type="EMBL" id="OMF17249.1"/>
    </source>
</evidence>
<feature type="signal peptide" evidence="1">
    <location>
        <begin position="1"/>
        <end position="18"/>
    </location>
</feature>
<gene>
    <name evidence="2" type="ORF">BK131_04600</name>
</gene>
<dbReference type="AlphaFoldDB" id="A0A1R1C5B2"/>
<accession>A0A1R1C5B2</accession>
<organism evidence="2 3">
    <name type="scientific">Paenibacillus amylolyticus</name>
    <dbReference type="NCBI Taxonomy" id="1451"/>
    <lineage>
        <taxon>Bacteria</taxon>
        <taxon>Bacillati</taxon>
        <taxon>Bacillota</taxon>
        <taxon>Bacilli</taxon>
        <taxon>Bacillales</taxon>
        <taxon>Paenibacillaceae</taxon>
        <taxon>Paenibacillus</taxon>
    </lineage>
</organism>
<evidence type="ECO:0000313" key="3">
    <source>
        <dbReference type="Proteomes" id="UP000187134"/>
    </source>
</evidence>
<reference evidence="2 3" key="1">
    <citation type="submission" date="2016-11" db="EMBL/GenBank/DDBJ databases">
        <title>Paenibacillus species isolates.</title>
        <authorList>
            <person name="Beno S.M."/>
        </authorList>
    </citation>
    <scope>NUCLEOTIDE SEQUENCE [LARGE SCALE GENOMIC DNA]</scope>
    <source>
        <strain evidence="2 3">FSL H8-0246</strain>
    </source>
</reference>
<proteinExistence type="predicted"/>
<evidence type="ECO:0000256" key="1">
    <source>
        <dbReference type="SAM" id="SignalP"/>
    </source>
</evidence>
<keyword evidence="1" id="KW-0732">Signal</keyword>
<comment type="caution">
    <text evidence="2">The sequence shown here is derived from an EMBL/GenBank/DDBJ whole genome shotgun (WGS) entry which is preliminary data.</text>
</comment>